<protein>
    <submittedName>
        <fullName evidence="2">Uncharacterized protein</fullName>
    </submittedName>
</protein>
<keyword evidence="1" id="KW-0732">Signal</keyword>
<reference evidence="2 3" key="1">
    <citation type="submission" date="2015-12" db="EMBL/GenBank/DDBJ databases">
        <authorList>
            <person name="Shamseldin A."/>
            <person name="Moawad H."/>
            <person name="Abd El-Rahim W.M."/>
            <person name="Sadowsky M.J."/>
        </authorList>
    </citation>
    <scope>NUCLEOTIDE SEQUENCE [LARGE SCALE GENOMIC DNA]</scope>
    <source>
        <strain evidence="2 3">DG5B</strain>
    </source>
</reference>
<name>A0A0U4BT96_9BACT</name>
<dbReference type="RefSeq" id="WP_068197148.1">
    <property type="nucleotide sequence ID" value="NZ_CP013909.1"/>
</dbReference>
<dbReference type="AlphaFoldDB" id="A0A0U4BT96"/>
<evidence type="ECO:0000256" key="1">
    <source>
        <dbReference type="SAM" id="SignalP"/>
    </source>
</evidence>
<gene>
    <name evidence="2" type="ORF">AUC43_18400</name>
</gene>
<dbReference type="EMBL" id="CP013909">
    <property type="protein sequence ID" value="ALW86874.1"/>
    <property type="molecule type" value="Genomic_DNA"/>
</dbReference>
<proteinExistence type="predicted"/>
<feature type="signal peptide" evidence="1">
    <location>
        <begin position="1"/>
        <end position="26"/>
    </location>
</feature>
<feature type="chain" id="PRO_5006847358" evidence="1">
    <location>
        <begin position="27"/>
        <end position="86"/>
    </location>
</feature>
<evidence type="ECO:0000313" key="2">
    <source>
        <dbReference type="EMBL" id="ALW86874.1"/>
    </source>
</evidence>
<accession>A0A0U4BT96</accession>
<organism evidence="2 3">
    <name type="scientific">Hymenobacter sedentarius</name>
    <dbReference type="NCBI Taxonomy" id="1411621"/>
    <lineage>
        <taxon>Bacteria</taxon>
        <taxon>Pseudomonadati</taxon>
        <taxon>Bacteroidota</taxon>
        <taxon>Cytophagia</taxon>
        <taxon>Cytophagales</taxon>
        <taxon>Hymenobacteraceae</taxon>
        <taxon>Hymenobacter</taxon>
    </lineage>
</organism>
<evidence type="ECO:0000313" key="3">
    <source>
        <dbReference type="Proteomes" id="UP000059542"/>
    </source>
</evidence>
<sequence length="86" mass="9294">MNTYSKFLGTALVGAFALLAAPSAQAQININIGQPAYQPQVVVVEHAPKYKPYKPKKLKKGQAVYLVPTGPAYYEVRGKGHGKGKH</sequence>
<dbReference type="KEGG" id="hyg:AUC43_18400"/>
<dbReference type="Proteomes" id="UP000059542">
    <property type="component" value="Chromosome"/>
</dbReference>
<keyword evidence="3" id="KW-1185">Reference proteome</keyword>